<protein>
    <submittedName>
        <fullName evidence="1">Thioesterase family protein</fullName>
    </submittedName>
</protein>
<sequence>MSTEPVVWREPVRDEWIDYNGHLSEAYYVLVLGHATDAVMDAVGLGPAYREANDASLYTLEAHVRYLDEVAAGSDLEVRSSVIGASGKLLWIWHELYAEGRLRATEEVLGVHVVGRASAPFPDDVADRVRAACVDPPEEASGRIRPLAKA</sequence>
<name>A0ABS7UA83_9ACTN</name>
<gene>
    <name evidence="1" type="ORF">K8U61_06210</name>
</gene>
<evidence type="ECO:0000313" key="2">
    <source>
        <dbReference type="Proteomes" id="UP000780875"/>
    </source>
</evidence>
<reference evidence="1 2" key="1">
    <citation type="submission" date="2021-09" db="EMBL/GenBank/DDBJ databases">
        <title>Whole genome sequence of Nocardioides sp. GBK3QG-3.</title>
        <authorList>
            <person name="Tuo L."/>
        </authorList>
    </citation>
    <scope>NUCLEOTIDE SEQUENCE [LARGE SCALE GENOMIC DNA]</scope>
    <source>
        <strain evidence="1 2">GBK3QG-3</strain>
    </source>
</reference>
<dbReference type="SUPFAM" id="SSF54637">
    <property type="entry name" value="Thioesterase/thiol ester dehydrase-isomerase"/>
    <property type="match status" value="1"/>
</dbReference>
<dbReference type="Proteomes" id="UP000780875">
    <property type="component" value="Unassembled WGS sequence"/>
</dbReference>
<dbReference type="Gene3D" id="3.10.129.10">
    <property type="entry name" value="Hotdog Thioesterase"/>
    <property type="match status" value="1"/>
</dbReference>
<comment type="caution">
    <text evidence="1">The sequence shown here is derived from an EMBL/GenBank/DDBJ whole genome shotgun (WGS) entry which is preliminary data.</text>
</comment>
<dbReference type="Pfam" id="PF13279">
    <property type="entry name" value="4HBT_2"/>
    <property type="match status" value="1"/>
</dbReference>
<dbReference type="CDD" id="cd00586">
    <property type="entry name" value="4HBT"/>
    <property type="match status" value="1"/>
</dbReference>
<accession>A0ABS7UA83</accession>
<keyword evidence="2" id="KW-1185">Reference proteome</keyword>
<dbReference type="RefSeq" id="WP_224122126.1">
    <property type="nucleotide sequence ID" value="NZ_JAIQZJ010000002.1"/>
</dbReference>
<proteinExistence type="predicted"/>
<dbReference type="EMBL" id="JAIQZJ010000002">
    <property type="protein sequence ID" value="MBZ5737750.1"/>
    <property type="molecule type" value="Genomic_DNA"/>
</dbReference>
<organism evidence="1 2">
    <name type="scientific">Nocardioides mangrovi</name>
    <dbReference type="NCBI Taxonomy" id="2874580"/>
    <lineage>
        <taxon>Bacteria</taxon>
        <taxon>Bacillati</taxon>
        <taxon>Actinomycetota</taxon>
        <taxon>Actinomycetes</taxon>
        <taxon>Propionibacteriales</taxon>
        <taxon>Nocardioidaceae</taxon>
        <taxon>Nocardioides</taxon>
    </lineage>
</organism>
<evidence type="ECO:0000313" key="1">
    <source>
        <dbReference type="EMBL" id="MBZ5737750.1"/>
    </source>
</evidence>
<dbReference type="InterPro" id="IPR029069">
    <property type="entry name" value="HotDog_dom_sf"/>
</dbReference>